<dbReference type="PANTHER" id="PTHR37186:SF1">
    <property type="entry name" value="OS06G0524500 PROTEIN"/>
    <property type="match status" value="1"/>
</dbReference>
<dbReference type="Proteomes" id="UP000095767">
    <property type="component" value="Unassembled WGS sequence"/>
</dbReference>
<name>A0A1E5WMQ2_9POAL</name>
<proteinExistence type="predicted"/>
<gene>
    <name evidence="2" type="ORF">BAE44_0000291</name>
</gene>
<feature type="non-terminal residue" evidence="2">
    <location>
        <position position="1"/>
    </location>
</feature>
<keyword evidence="1" id="KW-0812">Transmembrane</keyword>
<dbReference type="EMBL" id="LWDX02000873">
    <property type="protein sequence ID" value="OEL38691.1"/>
    <property type="molecule type" value="Genomic_DNA"/>
</dbReference>
<keyword evidence="1" id="KW-0472">Membrane</keyword>
<feature type="transmembrane region" description="Helical" evidence="1">
    <location>
        <begin position="24"/>
        <end position="43"/>
    </location>
</feature>
<organism evidence="2 3">
    <name type="scientific">Dichanthelium oligosanthes</name>
    <dbReference type="NCBI Taxonomy" id="888268"/>
    <lineage>
        <taxon>Eukaryota</taxon>
        <taxon>Viridiplantae</taxon>
        <taxon>Streptophyta</taxon>
        <taxon>Embryophyta</taxon>
        <taxon>Tracheophyta</taxon>
        <taxon>Spermatophyta</taxon>
        <taxon>Magnoliopsida</taxon>
        <taxon>Liliopsida</taxon>
        <taxon>Poales</taxon>
        <taxon>Poaceae</taxon>
        <taxon>PACMAD clade</taxon>
        <taxon>Panicoideae</taxon>
        <taxon>Panicodae</taxon>
        <taxon>Paniceae</taxon>
        <taxon>Dichantheliinae</taxon>
        <taxon>Dichanthelium</taxon>
    </lineage>
</organism>
<dbReference type="AlphaFoldDB" id="A0A1E5WMQ2"/>
<evidence type="ECO:0000256" key="1">
    <source>
        <dbReference type="SAM" id="Phobius"/>
    </source>
</evidence>
<comment type="caution">
    <text evidence="2">The sequence shown here is derived from an EMBL/GenBank/DDBJ whole genome shotgun (WGS) entry which is preliminary data.</text>
</comment>
<evidence type="ECO:0000313" key="3">
    <source>
        <dbReference type="Proteomes" id="UP000095767"/>
    </source>
</evidence>
<evidence type="ECO:0000313" key="2">
    <source>
        <dbReference type="EMBL" id="OEL38691.1"/>
    </source>
</evidence>
<reference evidence="2 3" key="1">
    <citation type="submission" date="2016-09" db="EMBL/GenBank/DDBJ databases">
        <title>The draft genome of Dichanthelium oligosanthes: A C3 panicoid grass species.</title>
        <authorList>
            <person name="Studer A.J."/>
            <person name="Schnable J.C."/>
            <person name="Brutnell T.P."/>
        </authorList>
    </citation>
    <scope>NUCLEOTIDE SEQUENCE [LARGE SCALE GENOMIC DNA]</scope>
    <source>
        <strain evidence="3">cv. Kellogg 1175</strain>
        <tissue evidence="2">Leaf</tissue>
    </source>
</reference>
<accession>A0A1E5WMQ2</accession>
<keyword evidence="1" id="KW-1133">Transmembrane helix</keyword>
<protein>
    <submittedName>
        <fullName evidence="2">Uncharacterized protein</fullName>
    </submittedName>
</protein>
<keyword evidence="3" id="KW-1185">Reference proteome</keyword>
<dbReference type="PANTHER" id="PTHR37186">
    <property type="entry name" value="OS06G0524500 PROTEIN"/>
    <property type="match status" value="1"/>
</dbReference>
<sequence length="70" mass="7523">LREQWLFAPRRYSLQPLVLASRDWPGGAAILAGAALFALGWAVKGGSPTAARRGRTGTEAYVLPCCRLPL</sequence>